<dbReference type="AlphaFoldDB" id="A0A8J7ITQ0"/>
<reference evidence="1" key="1">
    <citation type="submission" date="2020-10" db="EMBL/GenBank/DDBJ databases">
        <authorList>
            <person name="Castelo-Branco R."/>
            <person name="Eusebio N."/>
            <person name="Adriana R."/>
            <person name="Vieira A."/>
            <person name="Brugerolle De Fraissinette N."/>
            <person name="Rezende De Castro R."/>
            <person name="Schneider M.P."/>
            <person name="Vasconcelos V."/>
            <person name="Leao P.N."/>
        </authorList>
    </citation>
    <scope>NUCLEOTIDE SEQUENCE</scope>
    <source>
        <strain evidence="1">LEGE 07157</strain>
    </source>
</reference>
<protein>
    <submittedName>
        <fullName evidence="1">Uncharacterized protein</fullName>
    </submittedName>
</protein>
<evidence type="ECO:0000313" key="2">
    <source>
        <dbReference type="Proteomes" id="UP000654482"/>
    </source>
</evidence>
<name>A0A8J7ITQ0_9CYAN</name>
<organism evidence="1 2">
    <name type="scientific">Lusitaniella coriacea LEGE 07157</name>
    <dbReference type="NCBI Taxonomy" id="945747"/>
    <lineage>
        <taxon>Bacteria</taxon>
        <taxon>Bacillati</taxon>
        <taxon>Cyanobacteriota</taxon>
        <taxon>Cyanophyceae</taxon>
        <taxon>Spirulinales</taxon>
        <taxon>Lusitaniellaceae</taxon>
        <taxon>Lusitaniella</taxon>
    </lineage>
</organism>
<gene>
    <name evidence="1" type="ORF">IQ249_08815</name>
</gene>
<keyword evidence="2" id="KW-1185">Reference proteome</keyword>
<dbReference type="RefSeq" id="WP_194029079.1">
    <property type="nucleotide sequence ID" value="NZ_JADEWZ010000010.1"/>
</dbReference>
<accession>A0A8J7ITQ0</accession>
<dbReference type="EMBL" id="JADEWZ010000010">
    <property type="protein sequence ID" value="MBE9115993.1"/>
    <property type="molecule type" value="Genomic_DNA"/>
</dbReference>
<sequence length="61" mass="6994">MLVSIFRIPYLLKTLIPHIHAERGKLVMADTDSHTSARSRSNLLLISRHVPMSPRLSKPKY</sequence>
<proteinExistence type="predicted"/>
<comment type="caution">
    <text evidence="1">The sequence shown here is derived from an EMBL/GenBank/DDBJ whole genome shotgun (WGS) entry which is preliminary data.</text>
</comment>
<dbReference type="Proteomes" id="UP000654482">
    <property type="component" value="Unassembled WGS sequence"/>
</dbReference>
<evidence type="ECO:0000313" key="1">
    <source>
        <dbReference type="EMBL" id="MBE9115993.1"/>
    </source>
</evidence>